<dbReference type="GO" id="GO:0005840">
    <property type="term" value="C:ribosome"/>
    <property type="evidence" value="ECO:0007669"/>
    <property type="project" value="UniProtKB-KW"/>
</dbReference>
<dbReference type="EC" id="2.1.1.-" evidence="3"/>
<comment type="caution">
    <text evidence="3">The sequence shown here is derived from an EMBL/GenBank/DDBJ whole genome shotgun (WGS) entry which is preliminary data.</text>
</comment>
<keyword evidence="3" id="KW-0689">Ribosomal protein</keyword>
<name>V4RWB8_9HYPH</name>
<dbReference type="SUPFAM" id="SSF53335">
    <property type="entry name" value="S-adenosyl-L-methionine-dependent methyltransferases"/>
    <property type="match status" value="1"/>
</dbReference>
<evidence type="ECO:0000313" key="3">
    <source>
        <dbReference type="EMBL" id="ESR27315.1"/>
    </source>
</evidence>
<evidence type="ECO:0000313" key="4">
    <source>
        <dbReference type="Proteomes" id="UP000017819"/>
    </source>
</evidence>
<dbReference type="PANTHER" id="PTHR43648">
    <property type="entry name" value="ELECTRON TRANSFER FLAVOPROTEIN BETA SUBUNIT LYSINE METHYLTRANSFERASE"/>
    <property type="match status" value="1"/>
</dbReference>
<evidence type="ECO:0000256" key="2">
    <source>
        <dbReference type="ARBA" id="ARBA00022679"/>
    </source>
</evidence>
<dbReference type="InterPro" id="IPR050078">
    <property type="entry name" value="Ribosomal_L11_MeTrfase_PrmA"/>
</dbReference>
<dbReference type="InterPro" id="IPR029063">
    <property type="entry name" value="SAM-dependent_MTases_sf"/>
</dbReference>
<dbReference type="Proteomes" id="UP000017819">
    <property type="component" value="Unassembled WGS sequence"/>
</dbReference>
<dbReference type="STRING" id="631454.N177_0294"/>
<dbReference type="PATRIC" id="fig|631454.5.peg.292"/>
<organism evidence="3 4">
    <name type="scientific">Lutibaculum baratangense AMV1</name>
    <dbReference type="NCBI Taxonomy" id="631454"/>
    <lineage>
        <taxon>Bacteria</taxon>
        <taxon>Pseudomonadati</taxon>
        <taxon>Pseudomonadota</taxon>
        <taxon>Alphaproteobacteria</taxon>
        <taxon>Hyphomicrobiales</taxon>
        <taxon>Tepidamorphaceae</taxon>
        <taxon>Lutibaculum</taxon>
    </lineage>
</organism>
<dbReference type="PANTHER" id="PTHR43648:SF1">
    <property type="entry name" value="ELECTRON TRANSFER FLAVOPROTEIN BETA SUBUNIT LYSINE METHYLTRANSFERASE"/>
    <property type="match status" value="1"/>
</dbReference>
<dbReference type="GO" id="GO:0008276">
    <property type="term" value="F:protein methyltransferase activity"/>
    <property type="evidence" value="ECO:0007669"/>
    <property type="project" value="TreeGrafter"/>
</dbReference>
<dbReference type="EMBL" id="AWXZ01000007">
    <property type="protein sequence ID" value="ESR27315.1"/>
    <property type="molecule type" value="Genomic_DNA"/>
</dbReference>
<keyword evidence="4" id="KW-1185">Reference proteome</keyword>
<dbReference type="GO" id="GO:0032259">
    <property type="term" value="P:methylation"/>
    <property type="evidence" value="ECO:0007669"/>
    <property type="project" value="UniProtKB-KW"/>
</dbReference>
<accession>V4RWB8</accession>
<dbReference type="CDD" id="cd02440">
    <property type="entry name" value="AdoMet_MTases"/>
    <property type="match status" value="1"/>
</dbReference>
<dbReference type="AlphaFoldDB" id="V4RWB8"/>
<reference evidence="3 4" key="1">
    <citation type="journal article" date="2014" name="Genome Announc.">
        <title>Draft Genome Sequence of Lutibaculum baratangense Strain AMV1T, Isolated from a Mud Volcano in Andamans, India.</title>
        <authorList>
            <person name="Singh A."/>
            <person name="Sreenivas A."/>
            <person name="Sathyanarayana Reddy G."/>
            <person name="Pinnaka A.K."/>
            <person name="Shivaji S."/>
        </authorList>
    </citation>
    <scope>NUCLEOTIDE SEQUENCE [LARGE SCALE GENOMIC DNA]</scope>
    <source>
        <strain evidence="3 4">AMV1</strain>
    </source>
</reference>
<keyword evidence="2 3" id="KW-0808">Transferase</keyword>
<dbReference type="eggNOG" id="COG2264">
    <property type="taxonomic scope" value="Bacteria"/>
</dbReference>
<sequence length="213" mass="23117">MKESLEAMPPVSAGRFVVYGGHDRGRIRANQIGIEIEAAQAFGTGHHGTTWGCLKALDTLLKARRYERPLDIGTGTGVLAIGLAKALRRKVVATEIDPVATRIAVENARLNGVSALIEAHTADGVKALPVTRHAPYDLIVANILANPLVALAPDVERIAADRASVVLSGLLTWQRREVEAVWRTRGFVARDRLFRDGWATLVLQRRSAGAYRS</sequence>
<evidence type="ECO:0000256" key="1">
    <source>
        <dbReference type="ARBA" id="ARBA00022603"/>
    </source>
</evidence>
<protein>
    <submittedName>
        <fullName evidence="3">Ribosomal protein L11 methyltransferase</fullName>
        <ecNumber evidence="3">2.1.1.-</ecNumber>
    </submittedName>
</protein>
<proteinExistence type="predicted"/>
<keyword evidence="3" id="KW-0687">Ribonucleoprotein</keyword>
<gene>
    <name evidence="3" type="ORF">N177_0294</name>
</gene>
<keyword evidence="1 3" id="KW-0489">Methyltransferase</keyword>
<dbReference type="Gene3D" id="3.40.50.150">
    <property type="entry name" value="Vaccinia Virus protein VP39"/>
    <property type="match status" value="1"/>
</dbReference>
<dbReference type="Pfam" id="PF06325">
    <property type="entry name" value="PrmA"/>
    <property type="match status" value="1"/>
</dbReference>